<keyword evidence="4" id="KW-1185">Reference proteome</keyword>
<reference evidence="4" key="1">
    <citation type="journal article" date="2019" name="Int. J. Syst. Evol. Microbiol.">
        <title>The Global Catalogue of Microorganisms (GCM) 10K type strain sequencing project: providing services to taxonomists for standard genome sequencing and annotation.</title>
        <authorList>
            <consortium name="The Broad Institute Genomics Platform"/>
            <consortium name="The Broad Institute Genome Sequencing Center for Infectious Disease"/>
            <person name="Wu L."/>
            <person name="Ma J."/>
        </authorList>
    </citation>
    <scope>NUCLEOTIDE SEQUENCE [LARGE SCALE GENOMIC DNA]</scope>
    <source>
        <strain evidence="4">JCM 30846</strain>
    </source>
</reference>
<dbReference type="Gene3D" id="3.40.30.10">
    <property type="entry name" value="Glutaredoxin"/>
    <property type="match status" value="1"/>
</dbReference>
<sequence length="151" mass="15956">MQSCELLEALDVAGLVVCVAVLLVAAVFGLVRRRTDGRLRARAAARTPASEAGRLVAADLGGPLGSRATLVQFSSEFCAPCRAVRRVLEEVSAEHGGVVHVELDVSRHMRLVRLLNILRTPTVLVLDAEGRVVGRGSGRVRKADLVAALAG</sequence>
<dbReference type="Proteomes" id="UP001499884">
    <property type="component" value="Unassembled WGS sequence"/>
</dbReference>
<dbReference type="Pfam" id="PF00085">
    <property type="entry name" value="Thioredoxin"/>
    <property type="match status" value="1"/>
</dbReference>
<evidence type="ECO:0000313" key="4">
    <source>
        <dbReference type="Proteomes" id="UP001499884"/>
    </source>
</evidence>
<dbReference type="EMBL" id="BAABEP010000001">
    <property type="protein sequence ID" value="GAA3707732.1"/>
    <property type="molecule type" value="Genomic_DNA"/>
</dbReference>
<feature type="domain" description="Thioredoxin" evidence="2">
    <location>
        <begin position="67"/>
        <end position="149"/>
    </location>
</feature>
<dbReference type="PROSITE" id="PS00194">
    <property type="entry name" value="THIOREDOXIN_1"/>
    <property type="match status" value="1"/>
</dbReference>
<keyword evidence="1" id="KW-1133">Transmembrane helix</keyword>
<accession>A0ABP7DQD2</accession>
<dbReference type="SUPFAM" id="SSF52833">
    <property type="entry name" value="Thioredoxin-like"/>
    <property type="match status" value="1"/>
</dbReference>
<dbReference type="CDD" id="cd02947">
    <property type="entry name" value="TRX_family"/>
    <property type="match status" value="1"/>
</dbReference>
<comment type="caution">
    <text evidence="3">The sequence shown here is derived from an EMBL/GenBank/DDBJ whole genome shotgun (WGS) entry which is preliminary data.</text>
</comment>
<dbReference type="InterPro" id="IPR013766">
    <property type="entry name" value="Thioredoxin_domain"/>
</dbReference>
<dbReference type="InterPro" id="IPR017937">
    <property type="entry name" value="Thioredoxin_CS"/>
</dbReference>
<dbReference type="InterPro" id="IPR036249">
    <property type="entry name" value="Thioredoxin-like_sf"/>
</dbReference>
<protein>
    <recommendedName>
        <fullName evidence="2">Thioredoxin domain-containing protein</fullName>
    </recommendedName>
</protein>
<feature type="transmembrane region" description="Helical" evidence="1">
    <location>
        <begin position="12"/>
        <end position="31"/>
    </location>
</feature>
<name>A0ABP7DQD2_9ACTN</name>
<organism evidence="3 4">
    <name type="scientific">Streptomyces tremellae</name>
    <dbReference type="NCBI Taxonomy" id="1124239"/>
    <lineage>
        <taxon>Bacteria</taxon>
        <taxon>Bacillati</taxon>
        <taxon>Actinomycetota</taxon>
        <taxon>Actinomycetes</taxon>
        <taxon>Kitasatosporales</taxon>
        <taxon>Streptomycetaceae</taxon>
        <taxon>Streptomyces</taxon>
    </lineage>
</organism>
<keyword evidence="1" id="KW-0472">Membrane</keyword>
<gene>
    <name evidence="3" type="ORF">GCM10023082_02230</name>
</gene>
<evidence type="ECO:0000256" key="1">
    <source>
        <dbReference type="SAM" id="Phobius"/>
    </source>
</evidence>
<evidence type="ECO:0000259" key="2">
    <source>
        <dbReference type="Pfam" id="PF00085"/>
    </source>
</evidence>
<keyword evidence="1" id="KW-0812">Transmembrane</keyword>
<evidence type="ECO:0000313" key="3">
    <source>
        <dbReference type="EMBL" id="GAA3707732.1"/>
    </source>
</evidence>
<proteinExistence type="predicted"/>